<reference evidence="5" key="1">
    <citation type="journal article" date="2023" name="IMA Fungus">
        <title>Comparative genomic study of the Penicillium genus elucidates a diverse pangenome and 15 lateral gene transfer events.</title>
        <authorList>
            <person name="Petersen C."/>
            <person name="Sorensen T."/>
            <person name="Nielsen M.R."/>
            <person name="Sondergaard T.E."/>
            <person name="Sorensen J.L."/>
            <person name="Fitzpatrick D.A."/>
            <person name="Frisvad J.C."/>
            <person name="Nielsen K.L."/>
        </authorList>
    </citation>
    <scope>NUCLEOTIDE SEQUENCE</scope>
    <source>
        <strain evidence="5">IBT 17514</strain>
    </source>
</reference>
<dbReference type="EMBL" id="JAQJAN010000017">
    <property type="protein sequence ID" value="KAJ5709927.1"/>
    <property type="molecule type" value="Genomic_DNA"/>
</dbReference>
<keyword evidence="2" id="KW-0597">Phosphoprotein</keyword>
<evidence type="ECO:0000256" key="1">
    <source>
        <dbReference type="ARBA" id="ARBA00022450"/>
    </source>
</evidence>
<protein>
    <submittedName>
        <fullName evidence="5">Acetyl-CoA synthetase-like protein</fullName>
    </submittedName>
</protein>
<sequence>MVAQQRLLTNVVDQAAQEDPNKLFAVIPQGPEVADGVQNLTMRGLAQAVNFLCQWIDNTIGSSGPREVLAYMGSNDVRYCIFLLACQKTGHQAFLPSTRNSDEAYIHLLKATKCTKFFFNEDRSTRVMEIQSLYPDLEIFQVPATSTILAESSGLKPYPYNKTFDEVETENCCIIHSSGTTGMPKPVPLTNGFWGAMDNIPNLYWPEGRTPSPFFNMTQEDLVLASLPFFHMMGLLSLGFAIFHGVPILVGPDKPLSVEHLTQLMKIAHPTSAIYPPSILEDFSHSEEALKCIKNLKSVYYGGAPLGPETGAKLREYTEVIPIIGSSEIGWIPTLIPEEGDDWSYFEWNASFGVDMQRVDEGLYEMVLLRHKAGRAYQGIFHTFPEIDTYRTKDIFTHHPTKPYLWKFNGRIDDVIVLSNGEKFNPTTMENIIEGHPLIAKAIIAGQSRFQACLLVEPNEGIPEMDSKIFIDQIWPTVQQANHTIAAHGRIMKNRVGLAPKGKIFQRTPKGSVQRRAVLQDFVDEINAIYQAGLEDDLDNRLPETLDRDSVLEYTHQIISRTLERSDVPIDQDLYKAGFDSLMTIQVAKILQRGIQARQPKLIPGTINAQVIYSNPTVKLLAGVVSDVIEGKIKESVPREEKIQNLVNKYTSDLPKSRPAKWEQSASPSTVILTGSTGSLGTYLLDKLLNTPSISKVYCLNRSNAEQRQKSSFVEKGLTLEADWNSKVEFLQVSFGEVQFGLSDEKYVELLASVDTIIHNAWMVDFNHTVESFEEVHIQGVRRFVDFSLESKYNAHIHFVSSISTVGAWKPEMGSRVPEIPMENASVVLEQGYGESKHVAERILLETSRRSKVPTSVYRVGQIGGPTTAKGEWNRHEWLPTIIATSKNMGKIPTSLGSMPVDWIPVDTLSSIVAEIVQARHGDTSELPHAVFHLTNPAIASWSSLGPAIQQRYDVEPVEFSDWVAELTSIQNPTSVDLVEKPALKLLGFYRGLVDENTAAMSVSLDVTRSREASRSMKSLKPISAELMANWLEQWQF</sequence>
<dbReference type="SUPFAM" id="SSF56801">
    <property type="entry name" value="Acetyl-CoA synthetase-like"/>
    <property type="match status" value="1"/>
</dbReference>
<evidence type="ECO:0000259" key="4">
    <source>
        <dbReference type="Pfam" id="PF07993"/>
    </source>
</evidence>
<proteinExistence type="predicted"/>
<dbReference type="PANTHER" id="PTHR43439:SF2">
    <property type="entry name" value="ENZYME, PUTATIVE (JCVI)-RELATED"/>
    <property type="match status" value="1"/>
</dbReference>
<dbReference type="InterPro" id="IPR036291">
    <property type="entry name" value="NAD(P)-bd_dom_sf"/>
</dbReference>
<reference evidence="5" key="2">
    <citation type="submission" date="2023-01" db="EMBL/GenBank/DDBJ databases">
        <authorList>
            <person name="Petersen C."/>
        </authorList>
    </citation>
    <scope>NUCLEOTIDE SEQUENCE</scope>
    <source>
        <strain evidence="5">IBT 17514</strain>
    </source>
</reference>
<dbReference type="Pfam" id="PF00501">
    <property type="entry name" value="AMP-binding"/>
    <property type="match status" value="1"/>
</dbReference>
<dbReference type="PROSITE" id="PS00012">
    <property type="entry name" value="PHOSPHOPANTETHEINE"/>
    <property type="match status" value="1"/>
</dbReference>
<dbReference type="Gene3D" id="3.40.50.12780">
    <property type="entry name" value="N-terminal domain of ligase-like"/>
    <property type="match status" value="1"/>
</dbReference>
<accession>A0AAD6MSB4</accession>
<dbReference type="Pfam" id="PF23562">
    <property type="entry name" value="AMP-binding_C_3"/>
    <property type="match status" value="1"/>
</dbReference>
<dbReference type="Proteomes" id="UP001215712">
    <property type="component" value="Unassembled WGS sequence"/>
</dbReference>
<dbReference type="AlphaFoldDB" id="A0AAD6MSB4"/>
<comment type="caution">
    <text evidence="5">The sequence shown here is derived from an EMBL/GenBank/DDBJ whole genome shotgun (WGS) entry which is preliminary data.</text>
</comment>
<evidence type="ECO:0000259" key="3">
    <source>
        <dbReference type="Pfam" id="PF00501"/>
    </source>
</evidence>
<organism evidence="5 6">
    <name type="scientific">Penicillium malachiteum</name>
    <dbReference type="NCBI Taxonomy" id="1324776"/>
    <lineage>
        <taxon>Eukaryota</taxon>
        <taxon>Fungi</taxon>
        <taxon>Dikarya</taxon>
        <taxon>Ascomycota</taxon>
        <taxon>Pezizomycotina</taxon>
        <taxon>Eurotiomycetes</taxon>
        <taxon>Eurotiomycetidae</taxon>
        <taxon>Eurotiales</taxon>
        <taxon>Aspergillaceae</taxon>
        <taxon>Penicillium</taxon>
    </lineage>
</organism>
<evidence type="ECO:0000313" key="6">
    <source>
        <dbReference type="Proteomes" id="UP001215712"/>
    </source>
</evidence>
<dbReference type="InterPro" id="IPR036736">
    <property type="entry name" value="ACP-like_sf"/>
</dbReference>
<dbReference type="InterPro" id="IPR020845">
    <property type="entry name" value="AMP-binding_CS"/>
</dbReference>
<name>A0AAD6MSB4_9EURO</name>
<dbReference type="SUPFAM" id="SSF51735">
    <property type="entry name" value="NAD(P)-binding Rossmann-fold domains"/>
    <property type="match status" value="1"/>
</dbReference>
<dbReference type="GO" id="GO:0044550">
    <property type="term" value="P:secondary metabolite biosynthetic process"/>
    <property type="evidence" value="ECO:0007669"/>
    <property type="project" value="UniProtKB-ARBA"/>
</dbReference>
<gene>
    <name evidence="5" type="ORF">N7493_009519</name>
</gene>
<dbReference type="Pfam" id="PF07993">
    <property type="entry name" value="NAD_binding_4"/>
    <property type="match status" value="1"/>
</dbReference>
<dbReference type="Gene3D" id="1.10.1200.10">
    <property type="entry name" value="ACP-like"/>
    <property type="match status" value="1"/>
</dbReference>
<dbReference type="SUPFAM" id="SSF47336">
    <property type="entry name" value="ACP-like"/>
    <property type="match status" value="1"/>
</dbReference>
<dbReference type="InterPro" id="IPR042099">
    <property type="entry name" value="ANL_N_sf"/>
</dbReference>
<evidence type="ECO:0000313" key="5">
    <source>
        <dbReference type="EMBL" id="KAJ5709927.1"/>
    </source>
</evidence>
<dbReference type="InterPro" id="IPR000873">
    <property type="entry name" value="AMP-dep_synth/lig_dom"/>
</dbReference>
<dbReference type="InterPro" id="IPR006162">
    <property type="entry name" value="Ppantetheine_attach_site"/>
</dbReference>
<dbReference type="InterPro" id="IPR013120">
    <property type="entry name" value="FAR_NAD-bd"/>
</dbReference>
<keyword evidence="6" id="KW-1185">Reference proteome</keyword>
<feature type="domain" description="Thioester reductase (TE)" evidence="4">
    <location>
        <begin position="673"/>
        <end position="910"/>
    </location>
</feature>
<feature type="domain" description="AMP-dependent synthetase/ligase" evidence="3">
    <location>
        <begin position="14"/>
        <end position="335"/>
    </location>
</feature>
<dbReference type="PANTHER" id="PTHR43439">
    <property type="entry name" value="PHENYLACETATE-COENZYME A LIGASE"/>
    <property type="match status" value="1"/>
</dbReference>
<dbReference type="InterPro" id="IPR051414">
    <property type="entry name" value="Adenylate-forming_Reductase"/>
</dbReference>
<dbReference type="PROSITE" id="PS00455">
    <property type="entry name" value="AMP_BINDING"/>
    <property type="match status" value="1"/>
</dbReference>
<keyword evidence="1" id="KW-0596">Phosphopantetheine</keyword>
<dbReference type="Gene3D" id="3.40.50.720">
    <property type="entry name" value="NAD(P)-binding Rossmann-like Domain"/>
    <property type="match status" value="1"/>
</dbReference>
<evidence type="ECO:0000256" key="2">
    <source>
        <dbReference type="ARBA" id="ARBA00022553"/>
    </source>
</evidence>